<dbReference type="PANTHER" id="PTHR32060:SF30">
    <property type="entry name" value="CARBOXY-TERMINAL PROCESSING PROTEASE CTPA"/>
    <property type="match status" value="1"/>
</dbReference>
<dbReference type="GO" id="GO:0006508">
    <property type="term" value="P:proteolysis"/>
    <property type="evidence" value="ECO:0007669"/>
    <property type="project" value="InterPro"/>
</dbReference>
<dbReference type="GO" id="GO:0030288">
    <property type="term" value="C:outer membrane-bounded periplasmic space"/>
    <property type="evidence" value="ECO:0007669"/>
    <property type="project" value="TreeGrafter"/>
</dbReference>
<accession>A0A2W5F542</accession>
<sequence>MKNVIKKTVLGALASGLLLLACSKKDVPTTTGTTTSTSVTDQLLDSIFLYAKQLYLWYDQLPDSSIFKPRQYNTGSGTDSAKGSQEIFALSRYAINPTTGKSYEYYTADTSDTKYSFLESKNADLNGGSVGLKSNVTLLGWGNDLGTAYPVFISDSIFAFRLFFQNGPAYNAGLRRGNCYVTAVNGKKFSYNNSNDITYLNNALNASSISLTYFDTLNATHTVSLTQTRYSSNPIFADTVLTVGSKKIGYIALLNFADPDILSTNLKNAFTAFSNSGITNLIVDLRYNGGGYVESSEQLANLIAPSSLNGKTMFTENYNTLMQNGNATILKQIPQEDNPSKSYYDYSWKTSDLTYKFSSSDGVGLSVSNVCFIVSSGTASASELLINNLSPYMNVQLIGTTLTSSSNLPATTTTYGKPVGFFAIPIGSYDVYLSEFESRNSNNVAVSYSGMTCNITDWDDLTHNFGDHREDAIAQAINYISNGSYLTTSRYIGSKSTVNSSSNILKTYMSTTRGISSSSSSTVGFQALKAFNTITNPVQKGMIENFKTMKRMQ</sequence>
<evidence type="ECO:0000256" key="1">
    <source>
        <dbReference type="SAM" id="SignalP"/>
    </source>
</evidence>
<proteinExistence type="predicted"/>
<feature type="signal peptide" evidence="1">
    <location>
        <begin position="1"/>
        <end position="21"/>
    </location>
</feature>
<dbReference type="InterPro" id="IPR005151">
    <property type="entry name" value="Tail-specific_protease"/>
</dbReference>
<evidence type="ECO:0000259" key="2">
    <source>
        <dbReference type="Pfam" id="PF03572"/>
    </source>
</evidence>
<dbReference type="GO" id="GO:0004175">
    <property type="term" value="F:endopeptidase activity"/>
    <property type="evidence" value="ECO:0007669"/>
    <property type="project" value="TreeGrafter"/>
</dbReference>
<dbReference type="EMBL" id="QFOI01000038">
    <property type="protein sequence ID" value="PZP51221.1"/>
    <property type="molecule type" value="Genomic_DNA"/>
</dbReference>
<feature type="chain" id="PRO_5015887146" description="Tail specific protease domain-containing protein" evidence="1">
    <location>
        <begin position="22"/>
        <end position="553"/>
    </location>
</feature>
<dbReference type="Gene3D" id="3.90.226.10">
    <property type="entry name" value="2-enoyl-CoA Hydratase, Chain A, domain 1"/>
    <property type="match status" value="1"/>
</dbReference>
<protein>
    <recommendedName>
        <fullName evidence="2">Tail specific protease domain-containing protein</fullName>
    </recommendedName>
</protein>
<feature type="domain" description="Tail specific protease" evidence="2">
    <location>
        <begin position="247"/>
        <end position="412"/>
    </location>
</feature>
<dbReference type="Gene3D" id="2.30.42.10">
    <property type="match status" value="1"/>
</dbReference>
<dbReference type="Gene3D" id="3.30.750.170">
    <property type="match status" value="1"/>
</dbReference>
<dbReference type="Pfam" id="PF03572">
    <property type="entry name" value="Peptidase_S41"/>
    <property type="match status" value="1"/>
</dbReference>
<reference evidence="3 4" key="1">
    <citation type="submission" date="2017-11" db="EMBL/GenBank/DDBJ databases">
        <title>Infants hospitalized years apart are colonized by the same room-sourced microbial strains.</title>
        <authorList>
            <person name="Brooks B."/>
            <person name="Olm M.R."/>
            <person name="Firek B.A."/>
            <person name="Baker R."/>
            <person name="Thomas B.C."/>
            <person name="Morowitz M.J."/>
            <person name="Banfield J.F."/>
        </authorList>
    </citation>
    <scope>NUCLEOTIDE SEQUENCE [LARGE SCALE GENOMIC DNA]</scope>
    <source>
        <strain evidence="3">S2_009_000_R2_76</strain>
    </source>
</reference>
<dbReference type="GO" id="GO:0007165">
    <property type="term" value="P:signal transduction"/>
    <property type="evidence" value="ECO:0007669"/>
    <property type="project" value="TreeGrafter"/>
</dbReference>
<comment type="caution">
    <text evidence="3">The sequence shown here is derived from an EMBL/GenBank/DDBJ whole genome shotgun (WGS) entry which is preliminary data.</text>
</comment>
<dbReference type="SUPFAM" id="SSF52096">
    <property type="entry name" value="ClpP/crotonase"/>
    <property type="match status" value="1"/>
</dbReference>
<dbReference type="InterPro" id="IPR036034">
    <property type="entry name" value="PDZ_sf"/>
</dbReference>
<evidence type="ECO:0000313" key="3">
    <source>
        <dbReference type="EMBL" id="PZP51221.1"/>
    </source>
</evidence>
<name>A0A2W5F542_9SPHI</name>
<dbReference type="AlphaFoldDB" id="A0A2W5F542"/>
<evidence type="ECO:0000313" key="4">
    <source>
        <dbReference type="Proteomes" id="UP000249645"/>
    </source>
</evidence>
<dbReference type="PANTHER" id="PTHR32060">
    <property type="entry name" value="TAIL-SPECIFIC PROTEASE"/>
    <property type="match status" value="1"/>
</dbReference>
<dbReference type="PROSITE" id="PS51257">
    <property type="entry name" value="PROKAR_LIPOPROTEIN"/>
    <property type="match status" value="1"/>
</dbReference>
<dbReference type="Proteomes" id="UP000249645">
    <property type="component" value="Unassembled WGS sequence"/>
</dbReference>
<gene>
    <name evidence="3" type="ORF">DI598_03755</name>
</gene>
<organism evidence="3 4">
    <name type="scientific">Pseudopedobacter saltans</name>
    <dbReference type="NCBI Taxonomy" id="151895"/>
    <lineage>
        <taxon>Bacteria</taxon>
        <taxon>Pseudomonadati</taxon>
        <taxon>Bacteroidota</taxon>
        <taxon>Sphingobacteriia</taxon>
        <taxon>Sphingobacteriales</taxon>
        <taxon>Sphingobacteriaceae</taxon>
        <taxon>Pseudopedobacter</taxon>
    </lineage>
</organism>
<dbReference type="GO" id="GO:0008236">
    <property type="term" value="F:serine-type peptidase activity"/>
    <property type="evidence" value="ECO:0007669"/>
    <property type="project" value="InterPro"/>
</dbReference>
<keyword evidence="1" id="KW-0732">Signal</keyword>
<dbReference type="InterPro" id="IPR029045">
    <property type="entry name" value="ClpP/crotonase-like_dom_sf"/>
</dbReference>